<dbReference type="InterPro" id="IPR013783">
    <property type="entry name" value="Ig-like_fold"/>
</dbReference>
<dbReference type="RefSeq" id="WP_140001363.1">
    <property type="nucleotide sequence ID" value="NZ_VFJE01000055.1"/>
</dbReference>
<dbReference type="EMBL" id="VFJE01000055">
    <property type="protein sequence ID" value="TPD67205.1"/>
    <property type="molecule type" value="Genomic_DNA"/>
</dbReference>
<reference evidence="3 4" key="1">
    <citation type="submission" date="2019-06" db="EMBL/GenBank/DDBJ databases">
        <title>Flavobacterium sp. MaA-Y11 from geoumgang.</title>
        <authorList>
            <person name="Jeong S."/>
        </authorList>
    </citation>
    <scope>NUCLEOTIDE SEQUENCE [LARGE SCALE GENOMIC DNA]</scope>
    <source>
        <strain evidence="3 4">MaA-Y11</strain>
    </source>
</reference>
<evidence type="ECO:0000313" key="4">
    <source>
        <dbReference type="Proteomes" id="UP000319175"/>
    </source>
</evidence>
<accession>A0A501Q4B3</accession>
<sequence length="467" mass="53789">MKSTLFFLALIFFGIELSNACTIFMANDGRNVWIGNNEDEDPSLSYRLWYFPATGKSCGYMIWTELSADEKMNNLMYKNPQGGMNEYGLFLDYTAIDAVPASHDPKKQVREEEVVTYILKNCKTVKEALKFISKFNLIRLTGAQLFIGDASGDYATVHGSFIARKTTDNFTLTNYCIKNGHHEACWRRDAANDYLKQNSTYALQDIVTILQRTAQKKPSNTITNYSMAVELKKKRVHLYYKNDFKTPIVISLVEELKKGKHFQDMATYFPKSISEIILNKYSTDGIEGAISAYDSLRQYHPKEYNFKNHDAIELGIQAIAIGKANDGVRFFECLKKYEPENLEIDTWLGVANRKEGRVEESNHYFTKVFDKNPENYVAILFGKQQNQTVTFQMNDFEGAEQVLLSGDFSDWKPIPMQQINDRWICTVTLQKGEYRYKFIVNGIYLADQLNLLYTGSGPYIYSILYVW</sequence>
<keyword evidence="4" id="KW-1185">Reference proteome</keyword>
<dbReference type="Proteomes" id="UP000319175">
    <property type="component" value="Unassembled WGS sequence"/>
</dbReference>
<protein>
    <recommendedName>
        <fullName evidence="2">AMP-activated protein kinase glycogen-binding domain-containing protein</fullName>
    </recommendedName>
</protein>
<organism evidence="3 4">
    <name type="scientific">Flavobacterium microcysteis</name>
    <dbReference type="NCBI Taxonomy" id="2596891"/>
    <lineage>
        <taxon>Bacteria</taxon>
        <taxon>Pseudomonadati</taxon>
        <taxon>Bacteroidota</taxon>
        <taxon>Flavobacteriia</taxon>
        <taxon>Flavobacteriales</taxon>
        <taxon>Flavobacteriaceae</taxon>
        <taxon>Flavobacterium</taxon>
    </lineage>
</organism>
<evidence type="ECO:0000313" key="3">
    <source>
        <dbReference type="EMBL" id="TPD67205.1"/>
    </source>
</evidence>
<dbReference type="CDD" id="cd02859">
    <property type="entry name" value="E_set_AMPKbeta_like_N"/>
    <property type="match status" value="1"/>
</dbReference>
<reference evidence="3 4" key="2">
    <citation type="submission" date="2019-06" db="EMBL/GenBank/DDBJ databases">
        <authorList>
            <person name="Seo Y."/>
        </authorList>
    </citation>
    <scope>NUCLEOTIDE SEQUENCE [LARGE SCALE GENOMIC DNA]</scope>
    <source>
        <strain evidence="3 4">MaA-Y11</strain>
    </source>
</reference>
<dbReference type="OrthoDB" id="641160at2"/>
<dbReference type="Gene3D" id="2.60.40.10">
    <property type="entry name" value="Immunoglobulins"/>
    <property type="match status" value="1"/>
</dbReference>
<dbReference type="InterPro" id="IPR032640">
    <property type="entry name" value="AMPK1_CBM"/>
</dbReference>
<dbReference type="Pfam" id="PF16561">
    <property type="entry name" value="AMPK1_CBM"/>
    <property type="match status" value="1"/>
</dbReference>
<dbReference type="InterPro" id="IPR011990">
    <property type="entry name" value="TPR-like_helical_dom_sf"/>
</dbReference>
<evidence type="ECO:0000259" key="2">
    <source>
        <dbReference type="Pfam" id="PF16561"/>
    </source>
</evidence>
<dbReference type="AlphaFoldDB" id="A0A501Q4B3"/>
<proteinExistence type="predicted"/>
<dbReference type="SUPFAM" id="SSF48452">
    <property type="entry name" value="TPR-like"/>
    <property type="match status" value="1"/>
</dbReference>
<feature type="chain" id="PRO_5021437374" description="AMP-activated protein kinase glycogen-binding domain-containing protein" evidence="1">
    <location>
        <begin position="21"/>
        <end position="467"/>
    </location>
</feature>
<evidence type="ECO:0000256" key="1">
    <source>
        <dbReference type="SAM" id="SignalP"/>
    </source>
</evidence>
<dbReference type="InterPro" id="IPR014756">
    <property type="entry name" value="Ig_E-set"/>
</dbReference>
<keyword evidence="1" id="KW-0732">Signal</keyword>
<name>A0A501Q4B3_9FLAO</name>
<feature type="domain" description="AMP-activated protein kinase glycogen-binding" evidence="2">
    <location>
        <begin position="397"/>
        <end position="445"/>
    </location>
</feature>
<comment type="caution">
    <text evidence="3">The sequence shown here is derived from an EMBL/GenBank/DDBJ whole genome shotgun (WGS) entry which is preliminary data.</text>
</comment>
<dbReference type="InterPro" id="IPR029055">
    <property type="entry name" value="Ntn_hydrolases_N"/>
</dbReference>
<dbReference type="SUPFAM" id="SSF56235">
    <property type="entry name" value="N-terminal nucleophile aminohydrolases (Ntn hydrolases)"/>
    <property type="match status" value="1"/>
</dbReference>
<feature type="signal peptide" evidence="1">
    <location>
        <begin position="1"/>
        <end position="20"/>
    </location>
</feature>
<dbReference type="Gene3D" id="3.60.60.10">
    <property type="entry name" value="Penicillin V Acylase, Chain A"/>
    <property type="match status" value="1"/>
</dbReference>
<dbReference type="SUPFAM" id="SSF81296">
    <property type="entry name" value="E set domains"/>
    <property type="match status" value="1"/>
</dbReference>
<gene>
    <name evidence="3" type="ORF">FJA49_13065</name>
</gene>